<sequence>MPLAPNDGSIPDWSGPASTGHHKVNGVTLHDIEVGTPESPLVILLHGFPDFWWGWRRQIAHLASSGFRVVVPDQRGYNLSEKPVGFKAYDLDTLAADIIGLADAYGSKKVQLVGHDFGGFVGWWTATRHPDRVERLVAINAPHPHIALSYVRRHPIQMMRSFYMGIFQLPWVPESILGLSNYAVLRKTLTLSSRAGTFTAADMKRYENAWAMPGALTGMINWYRALRVRPQLAEVKVKVPTLVMWGLQDHFLDRGLADESMELCENAQFLGFENATHWVHLEEADAVNEALVSFLSSPVGCISDTGSRVAAG</sequence>
<dbReference type="GO" id="GO:0016787">
    <property type="term" value="F:hydrolase activity"/>
    <property type="evidence" value="ECO:0007669"/>
    <property type="project" value="UniProtKB-KW"/>
</dbReference>
<dbReference type="Proteomes" id="UP000707352">
    <property type="component" value="Unassembled WGS sequence"/>
</dbReference>
<dbReference type="Gene3D" id="3.40.50.1820">
    <property type="entry name" value="alpha/beta hydrolase"/>
    <property type="match status" value="1"/>
</dbReference>
<proteinExistence type="predicted"/>
<gene>
    <name evidence="3" type="ORF">HB375_00940</name>
</gene>
<reference evidence="3 4" key="1">
    <citation type="submission" date="2020-03" db="EMBL/GenBank/DDBJ databases">
        <title>The genome sequence of Microvirga sp. c23x22.</title>
        <authorList>
            <person name="Zhang X."/>
        </authorList>
    </citation>
    <scope>NUCLEOTIDE SEQUENCE [LARGE SCALE GENOMIC DNA]</scope>
    <source>
        <strain evidence="4">c23x22</strain>
    </source>
</reference>
<comment type="caution">
    <text evidence="3">The sequence shown here is derived from an EMBL/GenBank/DDBJ whole genome shotgun (WGS) entry which is preliminary data.</text>
</comment>
<evidence type="ECO:0000259" key="2">
    <source>
        <dbReference type="Pfam" id="PF00561"/>
    </source>
</evidence>
<keyword evidence="1 3" id="KW-0378">Hydrolase</keyword>
<dbReference type="InterPro" id="IPR000073">
    <property type="entry name" value="AB_hydrolase_1"/>
</dbReference>
<accession>A0ABX0VBI5</accession>
<feature type="domain" description="AB hydrolase-1" evidence="2">
    <location>
        <begin position="40"/>
        <end position="284"/>
    </location>
</feature>
<evidence type="ECO:0000313" key="3">
    <source>
        <dbReference type="EMBL" id="NIX75177.1"/>
    </source>
</evidence>
<dbReference type="InterPro" id="IPR029058">
    <property type="entry name" value="AB_hydrolase_fold"/>
</dbReference>
<dbReference type="RefSeq" id="WP_167671080.1">
    <property type="nucleotide sequence ID" value="NZ_JAATJS010000001.1"/>
</dbReference>
<dbReference type="PANTHER" id="PTHR43329">
    <property type="entry name" value="EPOXIDE HYDROLASE"/>
    <property type="match status" value="1"/>
</dbReference>
<dbReference type="PRINTS" id="PR00412">
    <property type="entry name" value="EPOXHYDRLASE"/>
</dbReference>
<evidence type="ECO:0000256" key="1">
    <source>
        <dbReference type="ARBA" id="ARBA00022801"/>
    </source>
</evidence>
<dbReference type="InterPro" id="IPR000639">
    <property type="entry name" value="Epox_hydrolase-like"/>
</dbReference>
<dbReference type="EMBL" id="JAATJS010000001">
    <property type="protein sequence ID" value="NIX75177.1"/>
    <property type="molecule type" value="Genomic_DNA"/>
</dbReference>
<dbReference type="Pfam" id="PF00561">
    <property type="entry name" value="Abhydrolase_1"/>
    <property type="match status" value="1"/>
</dbReference>
<dbReference type="PRINTS" id="PR00111">
    <property type="entry name" value="ABHYDROLASE"/>
</dbReference>
<name>A0ABX0VBI5_9HYPH</name>
<keyword evidence="4" id="KW-1185">Reference proteome</keyword>
<dbReference type="SUPFAM" id="SSF53474">
    <property type="entry name" value="alpha/beta-Hydrolases"/>
    <property type="match status" value="1"/>
</dbReference>
<organism evidence="3 4">
    <name type="scientific">Microvirga terricola</name>
    <dbReference type="NCBI Taxonomy" id="2719797"/>
    <lineage>
        <taxon>Bacteria</taxon>
        <taxon>Pseudomonadati</taxon>
        <taxon>Pseudomonadota</taxon>
        <taxon>Alphaproteobacteria</taxon>
        <taxon>Hyphomicrobiales</taxon>
        <taxon>Methylobacteriaceae</taxon>
        <taxon>Microvirga</taxon>
    </lineage>
</organism>
<evidence type="ECO:0000313" key="4">
    <source>
        <dbReference type="Proteomes" id="UP000707352"/>
    </source>
</evidence>
<protein>
    <submittedName>
        <fullName evidence="3">Alpha/beta hydrolase</fullName>
    </submittedName>
</protein>